<feature type="transmembrane region" description="Helical" evidence="1">
    <location>
        <begin position="483"/>
        <end position="503"/>
    </location>
</feature>
<feature type="transmembrane region" description="Helical" evidence="1">
    <location>
        <begin position="189"/>
        <end position="211"/>
    </location>
</feature>
<dbReference type="EMBL" id="CAMPGE010004952">
    <property type="protein sequence ID" value="CAI2363804.1"/>
    <property type="molecule type" value="Genomic_DNA"/>
</dbReference>
<feature type="transmembrane region" description="Helical" evidence="1">
    <location>
        <begin position="96"/>
        <end position="115"/>
    </location>
</feature>
<feature type="transmembrane region" description="Helical" evidence="1">
    <location>
        <begin position="407"/>
        <end position="430"/>
    </location>
</feature>
<evidence type="ECO:0000313" key="3">
    <source>
        <dbReference type="Proteomes" id="UP001295684"/>
    </source>
</evidence>
<feature type="transmembrane region" description="Helical" evidence="1">
    <location>
        <begin position="354"/>
        <end position="374"/>
    </location>
</feature>
<evidence type="ECO:0000313" key="2">
    <source>
        <dbReference type="EMBL" id="CAI2363804.1"/>
    </source>
</evidence>
<feature type="transmembrane region" description="Helical" evidence="1">
    <location>
        <begin position="127"/>
        <end position="152"/>
    </location>
</feature>
<keyword evidence="1" id="KW-0472">Membrane</keyword>
<evidence type="ECO:0000256" key="1">
    <source>
        <dbReference type="SAM" id="Phobius"/>
    </source>
</evidence>
<dbReference type="AlphaFoldDB" id="A0AAD1UBJ5"/>
<sequence>MKKSKTSKSDQGVAEKDFEEQSISGSLLDKWITLPMGILTLLVAGSVLNLIGYFLALKDELWLNPREQEFIRWGAAIGYYAGVLAGPLLRSVGTKLAFIVSAVVSLIGFTILGFYTDDNYIGTASSVIIVILLAMVSFCGCIATLASVSIILKNFPKATTPILVSLLITYYMIAPYFEKCIRSGFLHEYSFKATLIICGVIQFVTYIVAAFSMKEVEFSVRMLKACSSVDRIGVVIFIVIEGIFIGVIYFSCIVANKWRSGAYQMVVLNVANFGAMCFCVFLLKKRIQTLDLDDVVVDIYHKDQDLKTTFKDVSFYILMIGTFIVVGSCTAFQLEAPTVAFAMGVPELGIHATKAFWVSDVIARFLGGILAALFSIFINRYILAGLISFCGMIGFIFALLSQPVGATFFYISAFVIGGSVGAFWVIVPLIIYQEKGVRNFEILWGIVITINVLGVLVFDKTFMWVGDKEEPYEIGFCEGYSCYLPSFIIAALLCGFSGLLCMLHHFGMIGNPE</sequence>
<feature type="transmembrane region" description="Helical" evidence="1">
    <location>
        <begin position="70"/>
        <end position="89"/>
    </location>
</feature>
<feature type="transmembrane region" description="Helical" evidence="1">
    <location>
        <begin position="262"/>
        <end position="283"/>
    </location>
</feature>
<name>A0AAD1UBJ5_EUPCR</name>
<accession>A0AAD1UBJ5</accession>
<feature type="transmembrane region" description="Helical" evidence="1">
    <location>
        <begin position="159"/>
        <end position="177"/>
    </location>
</feature>
<feature type="transmembrane region" description="Helical" evidence="1">
    <location>
        <begin position="442"/>
        <end position="463"/>
    </location>
</feature>
<feature type="transmembrane region" description="Helical" evidence="1">
    <location>
        <begin position="232"/>
        <end position="256"/>
    </location>
</feature>
<protein>
    <submittedName>
        <fullName evidence="2">Uncharacterized protein</fullName>
    </submittedName>
</protein>
<feature type="transmembrane region" description="Helical" evidence="1">
    <location>
        <begin position="381"/>
        <end position="401"/>
    </location>
</feature>
<feature type="transmembrane region" description="Helical" evidence="1">
    <location>
        <begin position="31"/>
        <end position="55"/>
    </location>
</feature>
<feature type="transmembrane region" description="Helical" evidence="1">
    <location>
        <begin position="313"/>
        <end position="334"/>
    </location>
</feature>
<comment type="caution">
    <text evidence="2">The sequence shown here is derived from an EMBL/GenBank/DDBJ whole genome shotgun (WGS) entry which is preliminary data.</text>
</comment>
<gene>
    <name evidence="2" type="ORF">ECRASSUSDP1_LOCUS5143</name>
</gene>
<keyword evidence="1" id="KW-0812">Transmembrane</keyword>
<keyword evidence="3" id="KW-1185">Reference proteome</keyword>
<dbReference type="InterPro" id="IPR036259">
    <property type="entry name" value="MFS_trans_sf"/>
</dbReference>
<dbReference type="Gene3D" id="1.20.1250.20">
    <property type="entry name" value="MFS general substrate transporter like domains"/>
    <property type="match status" value="1"/>
</dbReference>
<keyword evidence="1" id="KW-1133">Transmembrane helix</keyword>
<proteinExistence type="predicted"/>
<organism evidence="2 3">
    <name type="scientific">Euplotes crassus</name>
    <dbReference type="NCBI Taxonomy" id="5936"/>
    <lineage>
        <taxon>Eukaryota</taxon>
        <taxon>Sar</taxon>
        <taxon>Alveolata</taxon>
        <taxon>Ciliophora</taxon>
        <taxon>Intramacronucleata</taxon>
        <taxon>Spirotrichea</taxon>
        <taxon>Hypotrichia</taxon>
        <taxon>Euplotida</taxon>
        <taxon>Euplotidae</taxon>
        <taxon>Moneuplotes</taxon>
    </lineage>
</organism>
<dbReference type="Proteomes" id="UP001295684">
    <property type="component" value="Unassembled WGS sequence"/>
</dbReference>
<dbReference type="SUPFAM" id="SSF103473">
    <property type="entry name" value="MFS general substrate transporter"/>
    <property type="match status" value="1"/>
</dbReference>
<reference evidence="2" key="1">
    <citation type="submission" date="2023-07" db="EMBL/GenBank/DDBJ databases">
        <authorList>
            <consortium name="AG Swart"/>
            <person name="Singh M."/>
            <person name="Singh A."/>
            <person name="Seah K."/>
            <person name="Emmerich C."/>
        </authorList>
    </citation>
    <scope>NUCLEOTIDE SEQUENCE</scope>
    <source>
        <strain evidence="2">DP1</strain>
    </source>
</reference>